<dbReference type="PROSITE" id="PS51186">
    <property type="entry name" value="GNAT"/>
    <property type="match status" value="1"/>
</dbReference>
<dbReference type="EMBL" id="AZFN01000013">
    <property type="protein sequence ID" value="KRM02000.1"/>
    <property type="molecule type" value="Genomic_DNA"/>
</dbReference>
<dbReference type="Pfam" id="PF00583">
    <property type="entry name" value="Acetyltransf_1"/>
    <property type="match status" value="1"/>
</dbReference>
<organism evidence="2 3">
    <name type="scientific">Limosilactobacillus gastricus DSM 16045</name>
    <dbReference type="NCBI Taxonomy" id="1423749"/>
    <lineage>
        <taxon>Bacteria</taxon>
        <taxon>Bacillati</taxon>
        <taxon>Bacillota</taxon>
        <taxon>Bacilli</taxon>
        <taxon>Lactobacillales</taxon>
        <taxon>Lactobacillaceae</taxon>
        <taxon>Limosilactobacillus</taxon>
    </lineage>
</organism>
<dbReference type="GO" id="GO:0016747">
    <property type="term" value="F:acyltransferase activity, transferring groups other than amino-acyl groups"/>
    <property type="evidence" value="ECO:0007669"/>
    <property type="project" value="InterPro"/>
</dbReference>
<keyword evidence="2" id="KW-0808">Transferase</keyword>
<evidence type="ECO:0000259" key="1">
    <source>
        <dbReference type="PROSITE" id="PS51186"/>
    </source>
</evidence>
<comment type="caution">
    <text evidence="2">The sequence shown here is derived from an EMBL/GenBank/DDBJ whole genome shotgun (WGS) entry which is preliminary data.</text>
</comment>
<dbReference type="CDD" id="cd04301">
    <property type="entry name" value="NAT_SF"/>
    <property type="match status" value="1"/>
</dbReference>
<protein>
    <submittedName>
        <fullName evidence="2">Acetyltransferase</fullName>
    </submittedName>
</protein>
<evidence type="ECO:0000313" key="2">
    <source>
        <dbReference type="EMBL" id="KRM02000.1"/>
    </source>
</evidence>
<dbReference type="PANTHER" id="PTHR43328:SF1">
    <property type="entry name" value="N-ACETYLTRANSFERASE DOMAIN-CONTAINING PROTEIN"/>
    <property type="match status" value="1"/>
</dbReference>
<dbReference type="InterPro" id="IPR000182">
    <property type="entry name" value="GNAT_dom"/>
</dbReference>
<sequence length="167" mass="18671">MSDEQVTLKLADQTDAKRVLSFLRQAAQETNVILIPHLESVNESVEALNLKTIAQQGDALVLLACLEAEVIGMLTIMPLPDHQQAGELGIVVLKDYWHQGIGSLLIDEALYWHQNYAPLEHLVLDVFKSNSRALRLYQHYGFAITGETEITDTTGNQQPTILMEFTN</sequence>
<accession>A0A0R1V961</accession>
<keyword evidence="3" id="KW-1185">Reference proteome</keyword>
<dbReference type="PANTHER" id="PTHR43328">
    <property type="entry name" value="ACETYLTRANSFERASE-RELATED"/>
    <property type="match status" value="1"/>
</dbReference>
<dbReference type="RefSeq" id="WP_056937420.1">
    <property type="nucleotide sequence ID" value="NZ_AZFN01000013.1"/>
</dbReference>
<feature type="domain" description="N-acetyltransferase" evidence="1">
    <location>
        <begin position="6"/>
        <end position="167"/>
    </location>
</feature>
<reference evidence="2 3" key="1">
    <citation type="journal article" date="2015" name="Genome Announc.">
        <title>Expanding the biotechnology potential of lactobacilli through comparative genomics of 213 strains and associated genera.</title>
        <authorList>
            <person name="Sun Z."/>
            <person name="Harris H.M."/>
            <person name="McCann A."/>
            <person name="Guo C."/>
            <person name="Argimon S."/>
            <person name="Zhang W."/>
            <person name="Yang X."/>
            <person name="Jeffery I.B."/>
            <person name="Cooney J.C."/>
            <person name="Kagawa T.F."/>
            <person name="Liu W."/>
            <person name="Song Y."/>
            <person name="Salvetti E."/>
            <person name="Wrobel A."/>
            <person name="Rasinkangas P."/>
            <person name="Parkhill J."/>
            <person name="Rea M.C."/>
            <person name="O'Sullivan O."/>
            <person name="Ritari J."/>
            <person name="Douillard F.P."/>
            <person name="Paul Ross R."/>
            <person name="Yang R."/>
            <person name="Briner A.E."/>
            <person name="Felis G.E."/>
            <person name="de Vos W.M."/>
            <person name="Barrangou R."/>
            <person name="Klaenhammer T.R."/>
            <person name="Caufield P.W."/>
            <person name="Cui Y."/>
            <person name="Zhang H."/>
            <person name="O'Toole P.W."/>
        </authorList>
    </citation>
    <scope>NUCLEOTIDE SEQUENCE [LARGE SCALE GENOMIC DNA]</scope>
    <source>
        <strain evidence="2 3">DSM 16045</strain>
    </source>
</reference>
<dbReference type="PATRIC" id="fig|1423749.3.peg.360"/>
<dbReference type="InterPro" id="IPR016181">
    <property type="entry name" value="Acyl_CoA_acyltransferase"/>
</dbReference>
<proteinExistence type="predicted"/>
<gene>
    <name evidence="2" type="ORF">FC60_GL000359</name>
</gene>
<evidence type="ECO:0000313" key="3">
    <source>
        <dbReference type="Proteomes" id="UP000051739"/>
    </source>
</evidence>
<dbReference type="AlphaFoldDB" id="A0A0R1V961"/>
<name>A0A0R1V961_9LACO</name>
<dbReference type="Proteomes" id="UP000051739">
    <property type="component" value="Unassembled WGS sequence"/>
</dbReference>
<dbReference type="Gene3D" id="3.40.630.30">
    <property type="match status" value="1"/>
</dbReference>
<dbReference type="SUPFAM" id="SSF55729">
    <property type="entry name" value="Acyl-CoA N-acyltransferases (Nat)"/>
    <property type="match status" value="1"/>
</dbReference>